<dbReference type="Pfam" id="PF13807">
    <property type="entry name" value="GNVR"/>
    <property type="match status" value="1"/>
</dbReference>
<dbReference type="EMBL" id="PYLW01000025">
    <property type="protein sequence ID" value="PSV91683.1"/>
    <property type="molecule type" value="Genomic_DNA"/>
</dbReference>
<dbReference type="CDD" id="cd05387">
    <property type="entry name" value="BY-kinase"/>
    <property type="match status" value="1"/>
</dbReference>
<comment type="subcellular location">
    <subcellularLocation>
        <location evidence="1">Cell inner membrane</location>
        <topology evidence="1">Multi-pass membrane protein</topology>
    </subcellularLocation>
</comment>
<proteinExistence type="inferred from homology"/>
<sequence length="716" mass="80375">MVVMVMPDMKNTAIIDKDEIDIFEYIKIIKDNRWFIILCMAIFIVVGVCYVRLSTPVYQANVIFKIDSDKSRISNLGQNIANLFSLSSSTTIESEIIKSRGFLRRTIDDLNLTIVVTPQKTSFFNSIVAGLSRDPKVITIDKLVTIKNENEHFKLVVTNEKLGRYTLTNMATNTKSNGEVGKLERNSDSTILVSSINAKNGDVFNINIIDGYQAAINLQSRLQIKEIGKSSIGGTGILEISLTGTNKNKIQHILANISDNYLLFNKKRYALEAERSLAFLHAEIPIVKKRLILSENKLEKYRESNGSVDLSIESKLALGSLTNIETQLNELVYEESNIATKYTKKHPIYIALINKRKILLTEKLRLSKKIDKFPTTQREILRLTRVVKSDSQIYNQLKQKEQELSVVKQTAIGTVTILDSAHSFSQPIKPKKTLIVIMFTFLGFIISTVIVFLRYMMIKGIISTNEINDLGFEIYGNIPYSKNQKKIVKNKKNEGTNLLAIRHHDDIAIEALRLLRTNIYFLQKKMDAKIVMLCSPDIGAGKSFITTNLATLFAKSGKKVLVIDANMKNGSIANLFSIKATLGLSDYLKGDITVDTIITSSQLVNNLDVICCGSFVDNSSELLMTPKLESLMTKVSSDYDIVIVDTPASLAMSDSVLISEYCKLRLVVGYFSKTSQKEIMTLKKIFLKNDIDITGFIVNGIDQKSSINCEFSHYTK</sequence>
<comment type="caution">
    <text evidence="18">The sequence shown here is derived from an EMBL/GenBank/DDBJ whole genome shotgun (WGS) entry which is preliminary data.</text>
</comment>
<dbReference type="AlphaFoldDB" id="A0A2T3MDE6"/>
<keyword evidence="10 14" id="KW-1133">Transmembrane helix</keyword>
<protein>
    <submittedName>
        <fullName evidence="18">Tyrosine-protein kinase</fullName>
        <ecNumber evidence="18">2.7.10.2</ecNumber>
    </submittedName>
</protein>
<evidence type="ECO:0000256" key="2">
    <source>
        <dbReference type="ARBA" id="ARBA00008883"/>
    </source>
</evidence>
<gene>
    <name evidence="18" type="ORF">C9I88_16875</name>
</gene>
<evidence type="ECO:0000256" key="14">
    <source>
        <dbReference type="SAM" id="Phobius"/>
    </source>
</evidence>
<evidence type="ECO:0000256" key="6">
    <source>
        <dbReference type="ARBA" id="ARBA00022692"/>
    </source>
</evidence>
<dbReference type="GO" id="GO:0005524">
    <property type="term" value="F:ATP binding"/>
    <property type="evidence" value="ECO:0007669"/>
    <property type="project" value="UniProtKB-KW"/>
</dbReference>
<keyword evidence="7" id="KW-0547">Nucleotide-binding</keyword>
<evidence type="ECO:0000313" key="18">
    <source>
        <dbReference type="EMBL" id="PSV91683.1"/>
    </source>
</evidence>
<evidence type="ECO:0000256" key="9">
    <source>
        <dbReference type="ARBA" id="ARBA00022840"/>
    </source>
</evidence>
<dbReference type="Pfam" id="PF02706">
    <property type="entry name" value="Wzz"/>
    <property type="match status" value="1"/>
</dbReference>
<feature type="domain" description="AAA" evidence="16">
    <location>
        <begin position="537"/>
        <end position="657"/>
    </location>
</feature>
<dbReference type="InterPro" id="IPR005702">
    <property type="entry name" value="Wzc-like_C"/>
</dbReference>
<comment type="catalytic activity">
    <reaction evidence="13">
        <text>L-tyrosyl-[protein] + ATP = O-phospho-L-tyrosyl-[protein] + ADP + H(+)</text>
        <dbReference type="Rhea" id="RHEA:10596"/>
        <dbReference type="Rhea" id="RHEA-COMP:10136"/>
        <dbReference type="Rhea" id="RHEA-COMP:20101"/>
        <dbReference type="ChEBI" id="CHEBI:15378"/>
        <dbReference type="ChEBI" id="CHEBI:30616"/>
        <dbReference type="ChEBI" id="CHEBI:46858"/>
        <dbReference type="ChEBI" id="CHEBI:61978"/>
        <dbReference type="ChEBI" id="CHEBI:456216"/>
    </reaction>
</comment>
<keyword evidence="8 18" id="KW-0418">Kinase</keyword>
<feature type="domain" description="Polysaccharide chain length determinant N-terminal" evidence="15">
    <location>
        <begin position="18"/>
        <end position="110"/>
    </location>
</feature>
<evidence type="ECO:0000256" key="10">
    <source>
        <dbReference type="ARBA" id="ARBA00022989"/>
    </source>
</evidence>
<evidence type="ECO:0000256" key="12">
    <source>
        <dbReference type="ARBA" id="ARBA00023137"/>
    </source>
</evidence>
<evidence type="ECO:0000256" key="8">
    <source>
        <dbReference type="ARBA" id="ARBA00022777"/>
    </source>
</evidence>
<keyword evidence="5 18" id="KW-0808">Transferase</keyword>
<accession>A0A2T3MDE6</accession>
<keyword evidence="11 14" id="KW-0472">Membrane</keyword>
<evidence type="ECO:0000259" key="17">
    <source>
        <dbReference type="Pfam" id="PF13807"/>
    </source>
</evidence>
<dbReference type="PANTHER" id="PTHR32309">
    <property type="entry name" value="TYROSINE-PROTEIN KINASE"/>
    <property type="match status" value="1"/>
</dbReference>
<dbReference type="OrthoDB" id="9775724at2"/>
<dbReference type="Pfam" id="PF13614">
    <property type="entry name" value="AAA_31"/>
    <property type="match status" value="1"/>
</dbReference>
<dbReference type="Proteomes" id="UP000241954">
    <property type="component" value="Unassembled WGS sequence"/>
</dbReference>
<evidence type="ECO:0000256" key="3">
    <source>
        <dbReference type="ARBA" id="ARBA00022475"/>
    </source>
</evidence>
<evidence type="ECO:0000256" key="11">
    <source>
        <dbReference type="ARBA" id="ARBA00023136"/>
    </source>
</evidence>
<evidence type="ECO:0000256" key="7">
    <source>
        <dbReference type="ARBA" id="ARBA00022741"/>
    </source>
</evidence>
<evidence type="ECO:0000256" key="1">
    <source>
        <dbReference type="ARBA" id="ARBA00004429"/>
    </source>
</evidence>
<dbReference type="GO" id="GO:0004715">
    <property type="term" value="F:non-membrane spanning protein tyrosine kinase activity"/>
    <property type="evidence" value="ECO:0007669"/>
    <property type="project" value="UniProtKB-EC"/>
</dbReference>
<dbReference type="InterPro" id="IPR003856">
    <property type="entry name" value="LPS_length_determ_N"/>
</dbReference>
<feature type="transmembrane region" description="Helical" evidence="14">
    <location>
        <begin position="34"/>
        <end position="53"/>
    </location>
</feature>
<dbReference type="NCBIfam" id="TIGR01007">
    <property type="entry name" value="eps_fam"/>
    <property type="match status" value="1"/>
</dbReference>
<evidence type="ECO:0000256" key="13">
    <source>
        <dbReference type="ARBA" id="ARBA00053015"/>
    </source>
</evidence>
<keyword evidence="3" id="KW-1003">Cell membrane</keyword>
<evidence type="ECO:0000256" key="4">
    <source>
        <dbReference type="ARBA" id="ARBA00022519"/>
    </source>
</evidence>
<dbReference type="EC" id="2.7.10.2" evidence="18"/>
<organism evidence="18 19">
    <name type="scientific">Photobacterium iliopiscarium</name>
    <dbReference type="NCBI Taxonomy" id="56192"/>
    <lineage>
        <taxon>Bacteria</taxon>
        <taxon>Pseudomonadati</taxon>
        <taxon>Pseudomonadota</taxon>
        <taxon>Gammaproteobacteria</taxon>
        <taxon>Vibrionales</taxon>
        <taxon>Vibrionaceae</taxon>
        <taxon>Photobacterium</taxon>
    </lineage>
</organism>
<name>A0A2T3MDE6_9GAMM</name>
<keyword evidence="9" id="KW-0067">ATP-binding</keyword>
<feature type="domain" description="Tyrosine-protein kinase G-rich" evidence="17">
    <location>
        <begin position="376"/>
        <end position="456"/>
    </location>
</feature>
<dbReference type="PANTHER" id="PTHR32309:SF32">
    <property type="entry name" value="TYROSINE-PROTEIN KINASE ETK-RELATED"/>
    <property type="match status" value="1"/>
</dbReference>
<evidence type="ECO:0000259" key="15">
    <source>
        <dbReference type="Pfam" id="PF02706"/>
    </source>
</evidence>
<comment type="similarity">
    <text evidence="2">Belongs to the etk/wzc family.</text>
</comment>
<evidence type="ECO:0000259" key="16">
    <source>
        <dbReference type="Pfam" id="PF13614"/>
    </source>
</evidence>
<feature type="transmembrane region" description="Helical" evidence="14">
    <location>
        <begin position="434"/>
        <end position="453"/>
    </location>
</feature>
<keyword evidence="12" id="KW-0829">Tyrosine-protein kinase</keyword>
<dbReference type="InterPro" id="IPR032807">
    <property type="entry name" value="GNVR"/>
</dbReference>
<keyword evidence="6 14" id="KW-0812">Transmembrane</keyword>
<reference evidence="18 19" key="1">
    <citation type="submission" date="2018-01" db="EMBL/GenBank/DDBJ databases">
        <title>Whole genome sequencing of Histamine producing bacteria.</title>
        <authorList>
            <person name="Butler K."/>
        </authorList>
    </citation>
    <scope>NUCLEOTIDE SEQUENCE [LARGE SCALE GENOMIC DNA]</scope>
    <source>
        <strain evidence="18 19">NCIMB 13481</strain>
    </source>
</reference>
<keyword evidence="4" id="KW-0997">Cell inner membrane</keyword>
<evidence type="ECO:0000256" key="5">
    <source>
        <dbReference type="ARBA" id="ARBA00022679"/>
    </source>
</evidence>
<dbReference type="InterPro" id="IPR025669">
    <property type="entry name" value="AAA_dom"/>
</dbReference>
<dbReference type="SUPFAM" id="SSF52540">
    <property type="entry name" value="P-loop containing nucleoside triphosphate hydrolases"/>
    <property type="match status" value="1"/>
</dbReference>
<dbReference type="InterPro" id="IPR027417">
    <property type="entry name" value="P-loop_NTPase"/>
</dbReference>
<evidence type="ECO:0000313" key="19">
    <source>
        <dbReference type="Proteomes" id="UP000241954"/>
    </source>
</evidence>
<dbReference type="GO" id="GO:0005886">
    <property type="term" value="C:plasma membrane"/>
    <property type="evidence" value="ECO:0007669"/>
    <property type="project" value="UniProtKB-SubCell"/>
</dbReference>
<dbReference type="Gene3D" id="3.40.50.300">
    <property type="entry name" value="P-loop containing nucleotide triphosphate hydrolases"/>
    <property type="match status" value="1"/>
</dbReference>
<dbReference type="InterPro" id="IPR050445">
    <property type="entry name" value="Bact_polysacc_biosynth/exp"/>
</dbReference>
<dbReference type="Pfam" id="PF23607">
    <property type="entry name" value="WZC_N"/>
    <property type="match status" value="1"/>
</dbReference>